<reference evidence="1 2" key="1">
    <citation type="submission" date="2012-05" db="EMBL/GenBank/DDBJ databases">
        <title>Finished chromosome of genome of Oscillatoria sp. PCC 7112.</title>
        <authorList>
            <consortium name="US DOE Joint Genome Institute"/>
            <person name="Gugger M."/>
            <person name="Coursin T."/>
            <person name="Rippka R."/>
            <person name="Tandeau De Marsac N."/>
            <person name="Huntemann M."/>
            <person name="Wei C.-L."/>
            <person name="Han J."/>
            <person name="Detter J.C."/>
            <person name="Han C."/>
            <person name="Tapia R."/>
            <person name="Davenport K."/>
            <person name="Daligault H."/>
            <person name="Erkkila T."/>
            <person name="Gu W."/>
            <person name="Munk A.C.C."/>
            <person name="Teshima H."/>
            <person name="Xu Y."/>
            <person name="Chain P."/>
            <person name="Chen A."/>
            <person name="Krypides N."/>
            <person name="Mavromatis K."/>
            <person name="Markowitz V."/>
            <person name="Szeto E."/>
            <person name="Ivanova N."/>
            <person name="Mikhailova N."/>
            <person name="Ovchinnikova G."/>
            <person name="Pagani I."/>
            <person name="Pati A."/>
            <person name="Goodwin L."/>
            <person name="Peters L."/>
            <person name="Pitluck S."/>
            <person name="Woyke T."/>
            <person name="Kerfeld C."/>
        </authorList>
    </citation>
    <scope>NUCLEOTIDE SEQUENCE [LARGE SCALE GENOMIC DNA]</scope>
    <source>
        <strain evidence="1 2">PCC 7112</strain>
    </source>
</reference>
<organism evidence="1 2">
    <name type="scientific">Phormidium nigroviride PCC 7112</name>
    <dbReference type="NCBI Taxonomy" id="179408"/>
    <lineage>
        <taxon>Bacteria</taxon>
        <taxon>Bacillati</taxon>
        <taxon>Cyanobacteriota</taxon>
        <taxon>Cyanophyceae</taxon>
        <taxon>Oscillatoriophycideae</taxon>
        <taxon>Oscillatoriales</taxon>
        <taxon>Oscillatoriaceae</taxon>
        <taxon>Phormidium</taxon>
    </lineage>
</organism>
<evidence type="ECO:0000313" key="1">
    <source>
        <dbReference type="EMBL" id="AFZ07415.1"/>
    </source>
</evidence>
<dbReference type="Proteomes" id="UP000010478">
    <property type="component" value="Chromosome"/>
</dbReference>
<dbReference type="AlphaFoldDB" id="K9VJJ9"/>
<dbReference type="KEGG" id="oni:Osc7112_3019"/>
<dbReference type="EMBL" id="CP003614">
    <property type="protein sequence ID" value="AFZ07415.1"/>
    <property type="molecule type" value="Genomic_DNA"/>
</dbReference>
<dbReference type="HOGENOM" id="CLU_3374931_0_0_3"/>
<name>K9VJJ9_9CYAN</name>
<gene>
    <name evidence="1" type="ORF">Osc7112_3019</name>
</gene>
<protein>
    <submittedName>
        <fullName evidence="1">Uncharacterized protein</fullName>
    </submittedName>
</protein>
<proteinExistence type="predicted"/>
<accession>K9VJJ9</accession>
<sequence length="34" mass="3954">MWYTQSCEIARVRCVAHGRSASFIKYEADPHPED</sequence>
<keyword evidence="2" id="KW-1185">Reference proteome</keyword>
<evidence type="ECO:0000313" key="2">
    <source>
        <dbReference type="Proteomes" id="UP000010478"/>
    </source>
</evidence>